<name>A0AA40BJQ0_9PEZI</name>
<dbReference type="EMBL" id="JAUKTV010000007">
    <property type="protein sequence ID" value="KAK0735460.1"/>
    <property type="molecule type" value="Genomic_DNA"/>
</dbReference>
<dbReference type="Gene3D" id="3.30.230.100">
    <property type="match status" value="1"/>
</dbReference>
<accession>A0AA40BJQ0</accession>
<protein>
    <submittedName>
        <fullName evidence="2">Uncharacterized protein</fullName>
    </submittedName>
</protein>
<dbReference type="Proteomes" id="UP001172159">
    <property type="component" value="Unassembled WGS sequence"/>
</dbReference>
<evidence type="ECO:0000256" key="1">
    <source>
        <dbReference type="SAM" id="MobiDB-lite"/>
    </source>
</evidence>
<dbReference type="AlphaFoldDB" id="A0AA40BJQ0"/>
<keyword evidence="3" id="KW-1185">Reference proteome</keyword>
<comment type="caution">
    <text evidence="2">The sequence shown here is derived from an EMBL/GenBank/DDBJ whole genome shotgun (WGS) entry which is preliminary data.</text>
</comment>
<evidence type="ECO:0000313" key="3">
    <source>
        <dbReference type="Proteomes" id="UP001172159"/>
    </source>
</evidence>
<proteinExistence type="predicted"/>
<dbReference type="GO" id="GO:0043248">
    <property type="term" value="P:proteasome assembly"/>
    <property type="evidence" value="ECO:0007669"/>
    <property type="project" value="InterPro"/>
</dbReference>
<feature type="region of interest" description="Disordered" evidence="1">
    <location>
        <begin position="146"/>
        <end position="168"/>
    </location>
</feature>
<gene>
    <name evidence="2" type="ORF">B0T21DRAFT_441915</name>
</gene>
<organism evidence="2 3">
    <name type="scientific">Apiosordaria backusii</name>
    <dbReference type="NCBI Taxonomy" id="314023"/>
    <lineage>
        <taxon>Eukaryota</taxon>
        <taxon>Fungi</taxon>
        <taxon>Dikarya</taxon>
        <taxon>Ascomycota</taxon>
        <taxon>Pezizomycotina</taxon>
        <taxon>Sordariomycetes</taxon>
        <taxon>Sordariomycetidae</taxon>
        <taxon>Sordariales</taxon>
        <taxon>Lasiosphaeriaceae</taxon>
        <taxon>Apiosordaria</taxon>
    </lineage>
</organism>
<reference evidence="2" key="1">
    <citation type="submission" date="2023-06" db="EMBL/GenBank/DDBJ databases">
        <title>Genome-scale phylogeny and comparative genomics of the fungal order Sordariales.</title>
        <authorList>
            <consortium name="Lawrence Berkeley National Laboratory"/>
            <person name="Hensen N."/>
            <person name="Bonometti L."/>
            <person name="Westerberg I."/>
            <person name="Brannstrom I.O."/>
            <person name="Guillou S."/>
            <person name="Cros-Aarteil S."/>
            <person name="Calhoun S."/>
            <person name="Haridas S."/>
            <person name="Kuo A."/>
            <person name="Mondo S."/>
            <person name="Pangilinan J."/>
            <person name="Riley R."/>
            <person name="Labutti K."/>
            <person name="Andreopoulos B."/>
            <person name="Lipzen A."/>
            <person name="Chen C."/>
            <person name="Yanf M."/>
            <person name="Daum C."/>
            <person name="Ng V."/>
            <person name="Clum A."/>
            <person name="Steindorff A."/>
            <person name="Ohm R."/>
            <person name="Martin F."/>
            <person name="Silar P."/>
            <person name="Natvig D."/>
            <person name="Lalanne C."/>
            <person name="Gautier V."/>
            <person name="Ament-Velasquez S.L."/>
            <person name="Kruys A."/>
            <person name="Hutchinson M.I."/>
            <person name="Powell A.J."/>
            <person name="Barry K."/>
            <person name="Miller A.N."/>
            <person name="Grigoriev I.V."/>
            <person name="Debuchy R."/>
            <person name="Gladieux P."/>
            <person name="Thoren M.H."/>
            <person name="Johannesson H."/>
        </authorList>
    </citation>
    <scope>NUCLEOTIDE SEQUENCE</scope>
    <source>
        <strain evidence="2">CBS 540.89</strain>
    </source>
</reference>
<sequence length="168" mass="18181">MTVTMESATTTSRTASFSLALPHSLDNRIYVRLSLKSKALVVFLTTAAPEEADQATPLGSFVFALPDRYNPSQPLSTALCTVEPTIEFTTRMAKLLVRKMGNRRPVYVGNSISFQSTGLGGVVEEEMEGFGAVMNGIMGVLKGWEEEEEEEGGQNGIREGVEGLRVSS</sequence>
<dbReference type="InterPro" id="IPR032157">
    <property type="entry name" value="PAC4"/>
</dbReference>
<evidence type="ECO:0000313" key="2">
    <source>
        <dbReference type="EMBL" id="KAK0735460.1"/>
    </source>
</evidence>
<dbReference type="Pfam" id="PF16093">
    <property type="entry name" value="PAC4"/>
    <property type="match status" value="1"/>
</dbReference>